<dbReference type="AlphaFoldDB" id="A0A316UWP2"/>
<keyword evidence="1" id="KW-0812">Transmembrane</keyword>
<evidence type="ECO:0000313" key="3">
    <source>
        <dbReference type="Proteomes" id="UP000245884"/>
    </source>
</evidence>
<sequence length="86" mass="9752">QPIHQPTKSSPPISGLRAPLEGHSACLLLCSFPIVIVRARYVQLKQSRRHRRRPRVPWLSPSPSSIPQPCQPVAWLLLTPTVFQRN</sequence>
<dbReference type="EMBL" id="KZ819663">
    <property type="protein sequence ID" value="PWN29652.1"/>
    <property type="molecule type" value="Genomic_DNA"/>
</dbReference>
<evidence type="ECO:0000256" key="1">
    <source>
        <dbReference type="SAM" id="Phobius"/>
    </source>
</evidence>
<gene>
    <name evidence="2" type="ORF">BDZ90DRAFT_249461</name>
</gene>
<dbReference type="Proteomes" id="UP000245884">
    <property type="component" value="Unassembled WGS sequence"/>
</dbReference>
<feature type="transmembrane region" description="Helical" evidence="1">
    <location>
        <begin position="22"/>
        <end position="42"/>
    </location>
</feature>
<feature type="non-terminal residue" evidence="2">
    <location>
        <position position="1"/>
    </location>
</feature>
<organism evidence="2 3">
    <name type="scientific">Jaminaea rosea</name>
    <dbReference type="NCBI Taxonomy" id="1569628"/>
    <lineage>
        <taxon>Eukaryota</taxon>
        <taxon>Fungi</taxon>
        <taxon>Dikarya</taxon>
        <taxon>Basidiomycota</taxon>
        <taxon>Ustilaginomycotina</taxon>
        <taxon>Exobasidiomycetes</taxon>
        <taxon>Microstromatales</taxon>
        <taxon>Microstromatales incertae sedis</taxon>
        <taxon>Jaminaea</taxon>
    </lineage>
</organism>
<name>A0A316UWP2_9BASI</name>
<keyword evidence="1" id="KW-0472">Membrane</keyword>
<evidence type="ECO:0000313" key="2">
    <source>
        <dbReference type="EMBL" id="PWN29652.1"/>
    </source>
</evidence>
<keyword evidence="3" id="KW-1185">Reference proteome</keyword>
<protein>
    <submittedName>
        <fullName evidence="2">Uncharacterized protein</fullName>
    </submittedName>
</protein>
<proteinExistence type="predicted"/>
<dbReference type="RefSeq" id="XP_025364264.1">
    <property type="nucleotide sequence ID" value="XM_025507657.1"/>
</dbReference>
<reference evidence="2 3" key="1">
    <citation type="journal article" date="2018" name="Mol. Biol. Evol.">
        <title>Broad Genomic Sampling Reveals a Smut Pathogenic Ancestry of the Fungal Clade Ustilaginomycotina.</title>
        <authorList>
            <person name="Kijpornyongpan T."/>
            <person name="Mondo S.J."/>
            <person name="Barry K."/>
            <person name="Sandor L."/>
            <person name="Lee J."/>
            <person name="Lipzen A."/>
            <person name="Pangilinan J."/>
            <person name="LaButti K."/>
            <person name="Hainaut M."/>
            <person name="Henrissat B."/>
            <person name="Grigoriev I.V."/>
            <person name="Spatafora J.W."/>
            <person name="Aime M.C."/>
        </authorList>
    </citation>
    <scope>NUCLEOTIDE SEQUENCE [LARGE SCALE GENOMIC DNA]</scope>
    <source>
        <strain evidence="2 3">MCA 5214</strain>
    </source>
</reference>
<accession>A0A316UWP2</accession>
<dbReference type="GeneID" id="37029480"/>
<keyword evidence="1" id="KW-1133">Transmembrane helix</keyword>